<evidence type="ECO:0000313" key="4">
    <source>
        <dbReference type="Proteomes" id="UP000232323"/>
    </source>
</evidence>
<evidence type="ECO:0000313" key="3">
    <source>
        <dbReference type="EMBL" id="GAX73375.1"/>
    </source>
</evidence>
<comment type="caution">
    <text evidence="3">The sequence shown here is derived from an EMBL/GenBank/DDBJ whole genome shotgun (WGS) entry which is preliminary data.</text>
</comment>
<keyword evidence="2" id="KW-1133">Transmembrane helix</keyword>
<organism evidence="3 4">
    <name type="scientific">Chlamydomonas eustigma</name>
    <dbReference type="NCBI Taxonomy" id="1157962"/>
    <lineage>
        <taxon>Eukaryota</taxon>
        <taxon>Viridiplantae</taxon>
        <taxon>Chlorophyta</taxon>
        <taxon>core chlorophytes</taxon>
        <taxon>Chlorophyceae</taxon>
        <taxon>CS clade</taxon>
        <taxon>Chlamydomonadales</taxon>
        <taxon>Chlamydomonadaceae</taxon>
        <taxon>Chlamydomonas</taxon>
    </lineage>
</organism>
<feature type="non-terminal residue" evidence="3">
    <location>
        <position position="412"/>
    </location>
</feature>
<reference evidence="3 4" key="1">
    <citation type="submission" date="2017-08" db="EMBL/GenBank/DDBJ databases">
        <title>Acidophilic green algal genome provides insights into adaptation to an acidic environment.</title>
        <authorList>
            <person name="Hirooka S."/>
            <person name="Hirose Y."/>
            <person name="Kanesaki Y."/>
            <person name="Higuchi S."/>
            <person name="Fujiwara T."/>
            <person name="Onuma R."/>
            <person name="Era A."/>
            <person name="Ohbayashi R."/>
            <person name="Uzuka A."/>
            <person name="Nozaki H."/>
            <person name="Yoshikawa H."/>
            <person name="Miyagishima S.Y."/>
        </authorList>
    </citation>
    <scope>NUCLEOTIDE SEQUENCE [LARGE SCALE GENOMIC DNA]</scope>
    <source>
        <strain evidence="3 4">NIES-2499</strain>
    </source>
</reference>
<dbReference type="Proteomes" id="UP000232323">
    <property type="component" value="Unassembled WGS sequence"/>
</dbReference>
<evidence type="ECO:0000256" key="2">
    <source>
        <dbReference type="SAM" id="Phobius"/>
    </source>
</evidence>
<name>A0A250WRA4_9CHLO</name>
<sequence length="412" mass="44083">MEHITLSTRAALCSYHFPVYLIWIFLACYPICAHTLTLLERLAENKLNHAQNLGRGHRLLGGTSNHQVNVHDAESSSLVGLRKWQSDFGGSYQHQFSVQSQAAYSQFSATAAYPSELHKRRRELRANTKILDSFSANFLAPQPSLWVSYSGIVTSHCVSLGTCLYASPQNSQFDYIFSETLSSSSPPPPPPPPPPPTSPTNDIASLQILPSPPTTQPPSPTANNLQAPPPLLIPPLQAAPSHTSLPQTLPPPSILHSTFSIPLAGSPFPLPPPPPSPKISISPHNPYRTALPPPPPPGTRRMLVTAGIDVIIAGMSDDLMADASSAVNSLQLRSLLGAHHHAHPPHTKPSPPLIHPLLNLPSHSSYISFSSFVLSTFAHPSSSALSSSTSPTDKSPNVIISIASSSIPPLPT</sequence>
<protein>
    <submittedName>
        <fullName evidence="3">Uncharacterized protein</fullName>
    </submittedName>
</protein>
<feature type="region of interest" description="Disordered" evidence="1">
    <location>
        <begin position="179"/>
        <end position="252"/>
    </location>
</feature>
<keyword evidence="4" id="KW-1185">Reference proteome</keyword>
<dbReference type="EMBL" id="BEGY01000003">
    <property type="protein sequence ID" value="GAX73375.1"/>
    <property type="molecule type" value="Genomic_DNA"/>
</dbReference>
<feature type="compositionally biased region" description="Pro residues" evidence="1">
    <location>
        <begin position="210"/>
        <end position="220"/>
    </location>
</feature>
<feature type="compositionally biased region" description="Pro residues" evidence="1">
    <location>
        <begin position="268"/>
        <end position="277"/>
    </location>
</feature>
<feature type="compositionally biased region" description="Pro residues" evidence="1">
    <location>
        <begin position="185"/>
        <end position="198"/>
    </location>
</feature>
<dbReference type="AlphaFoldDB" id="A0A250WRA4"/>
<feature type="region of interest" description="Disordered" evidence="1">
    <location>
        <begin position="266"/>
        <end position="299"/>
    </location>
</feature>
<proteinExistence type="predicted"/>
<accession>A0A250WRA4</accession>
<gene>
    <name evidence="3" type="ORF">CEUSTIGMA_g828.t1</name>
</gene>
<keyword evidence="2" id="KW-0812">Transmembrane</keyword>
<feature type="transmembrane region" description="Helical" evidence="2">
    <location>
        <begin position="20"/>
        <end position="39"/>
    </location>
</feature>
<evidence type="ECO:0000256" key="1">
    <source>
        <dbReference type="SAM" id="MobiDB-lite"/>
    </source>
</evidence>
<keyword evidence="2" id="KW-0472">Membrane</keyword>